<organism evidence="2 3">
    <name type="scientific">Perkinsus chesapeaki</name>
    <name type="common">Clam parasite</name>
    <name type="synonym">Perkinsus andrewsi</name>
    <dbReference type="NCBI Taxonomy" id="330153"/>
    <lineage>
        <taxon>Eukaryota</taxon>
        <taxon>Sar</taxon>
        <taxon>Alveolata</taxon>
        <taxon>Perkinsozoa</taxon>
        <taxon>Perkinsea</taxon>
        <taxon>Perkinsida</taxon>
        <taxon>Perkinsidae</taxon>
        <taxon>Perkinsus</taxon>
    </lineage>
</organism>
<accession>A0A7J6MES7</accession>
<feature type="region of interest" description="Disordered" evidence="1">
    <location>
        <begin position="443"/>
        <end position="464"/>
    </location>
</feature>
<feature type="region of interest" description="Disordered" evidence="1">
    <location>
        <begin position="177"/>
        <end position="219"/>
    </location>
</feature>
<evidence type="ECO:0000256" key="1">
    <source>
        <dbReference type="SAM" id="MobiDB-lite"/>
    </source>
</evidence>
<feature type="compositionally biased region" description="Polar residues" evidence="1">
    <location>
        <begin position="455"/>
        <end position="464"/>
    </location>
</feature>
<name>A0A7J6MES7_PERCH</name>
<feature type="compositionally biased region" description="Low complexity" evidence="1">
    <location>
        <begin position="105"/>
        <end position="120"/>
    </location>
</feature>
<keyword evidence="3" id="KW-1185">Reference proteome</keyword>
<protein>
    <submittedName>
        <fullName evidence="2">Uncharacterized protein</fullName>
    </submittedName>
</protein>
<comment type="caution">
    <text evidence="2">The sequence shown here is derived from an EMBL/GenBank/DDBJ whole genome shotgun (WGS) entry which is preliminary data.</text>
</comment>
<dbReference type="EMBL" id="JAAPAO010000166">
    <property type="protein sequence ID" value="KAF4669670.1"/>
    <property type="molecule type" value="Genomic_DNA"/>
</dbReference>
<feature type="region of interest" description="Disordered" evidence="1">
    <location>
        <begin position="105"/>
        <end position="153"/>
    </location>
</feature>
<dbReference type="AlphaFoldDB" id="A0A7J6MES7"/>
<feature type="compositionally biased region" description="Basic and acidic residues" evidence="1">
    <location>
        <begin position="55"/>
        <end position="65"/>
    </location>
</feature>
<dbReference type="OrthoDB" id="443098at2759"/>
<evidence type="ECO:0000313" key="3">
    <source>
        <dbReference type="Proteomes" id="UP000591131"/>
    </source>
</evidence>
<evidence type="ECO:0000313" key="2">
    <source>
        <dbReference type="EMBL" id="KAF4669670.1"/>
    </source>
</evidence>
<reference evidence="2 3" key="1">
    <citation type="submission" date="2020-04" db="EMBL/GenBank/DDBJ databases">
        <title>Perkinsus chesapeaki whole genome sequence.</title>
        <authorList>
            <person name="Bogema D.R."/>
        </authorList>
    </citation>
    <scope>NUCLEOTIDE SEQUENCE [LARGE SCALE GENOMIC DNA]</scope>
    <source>
        <strain evidence="2">ATCC PRA-425</strain>
    </source>
</reference>
<proteinExistence type="predicted"/>
<gene>
    <name evidence="2" type="ORF">FOL47_002416</name>
</gene>
<dbReference type="Proteomes" id="UP000591131">
    <property type="component" value="Unassembled WGS sequence"/>
</dbReference>
<feature type="region of interest" description="Disordered" evidence="1">
    <location>
        <begin position="50"/>
        <end position="74"/>
    </location>
</feature>
<sequence>MSQQVTTTTSSSSAATRVILQPNRVALGARGEAANRVVRLVAAGGALKRSVRRKREPEAMQRDRAPSGNAPKKYPSIRATLNLRLNKLFILAIGNLHLISEIEEGSVSSSSRAPTTSPVTGSSTRGLSKRQKTVDRHSGKSSSVRRSPLRKGVRVLEEEAMGEAGLEALSDDEVGAGEWASERSWSPSKVAQKTCEGPPVAAETSDPAGSMKSEEDPEAALPTEAVSKVHDYVWKHFQGNGDDERLEIIAEVGQVLLEDSAKYCDKTSMLEELADLEPIIGGHEAVDESLVNQRPLASSFLVAQRGVLRRATVDSLEPRCVGKAGAALHEGNLTYNPSGSMTVVEKEKKMELEKKRVLLQCTESIRKLLSKMNEPCVTEKQKTKYKMMIKRIKETMGSLDASHHPSHHVTNKSTAPPAVAQVKTTEATDRKVLLPPQLLQSHNLLPATNGADQPASVTPTAAAK</sequence>
<feature type="region of interest" description="Disordered" evidence="1">
    <location>
        <begin position="398"/>
        <end position="424"/>
    </location>
</feature>